<reference evidence="2" key="1">
    <citation type="submission" date="2021-05" db="EMBL/GenBank/DDBJ databases">
        <authorList>
            <person name="Stine C."/>
        </authorList>
    </citation>
    <scope>NUCLEOTIDE SEQUENCE</scope>
    <source>
        <strain evidence="2">TDS0091212</strain>
    </source>
</reference>
<dbReference type="InterPro" id="IPR037224">
    <property type="entry name" value="PapC_N_sf"/>
</dbReference>
<keyword evidence="1" id="KW-0732">Signal</keyword>
<comment type="caution">
    <text evidence="2">The sequence shown here is derived from an EMBL/GenBank/DDBJ whole genome shotgun (WGS) entry which is preliminary data.</text>
</comment>
<dbReference type="SUPFAM" id="SSF141729">
    <property type="entry name" value="FimD N-terminal domain-like"/>
    <property type="match status" value="1"/>
</dbReference>
<feature type="non-terminal residue" evidence="2">
    <location>
        <position position="1"/>
    </location>
</feature>
<organism evidence="2 3">
    <name type="scientific">Vibrio cholerae</name>
    <dbReference type="NCBI Taxonomy" id="666"/>
    <lineage>
        <taxon>Bacteria</taxon>
        <taxon>Pseudomonadati</taxon>
        <taxon>Pseudomonadota</taxon>
        <taxon>Gammaproteobacteria</taxon>
        <taxon>Vibrionales</taxon>
        <taxon>Vibrionaceae</taxon>
        <taxon>Vibrio</taxon>
    </lineage>
</organism>
<proteinExistence type="predicted"/>
<accession>A0AAW4KSJ6</accession>
<evidence type="ECO:0000256" key="1">
    <source>
        <dbReference type="SAM" id="SignalP"/>
    </source>
</evidence>
<feature type="chain" id="PRO_5043778215" evidence="1">
    <location>
        <begin position="18"/>
        <end position="116"/>
    </location>
</feature>
<gene>
    <name evidence="2" type="ORF">KIN13_18865</name>
</gene>
<sequence length="116" mass="12299">LALVLLLCALIPAKVCAEDSSPSGFDAQTLHQRGIDPQLASLLLAAPRYAAGEHTVNLRVNGQRRGRLAVSFDQQGNLCFDRALLDAANLVPSTDTAGCQGFLAQYPQTLVEPDPA</sequence>
<feature type="non-terminal residue" evidence="2">
    <location>
        <position position="116"/>
    </location>
</feature>
<feature type="signal peptide" evidence="1">
    <location>
        <begin position="1"/>
        <end position="17"/>
    </location>
</feature>
<protein>
    <submittedName>
        <fullName evidence="2">Uncharacterized protein</fullName>
    </submittedName>
</protein>
<dbReference type="EMBL" id="JAHBND010000817">
    <property type="protein sequence ID" value="MBS7675472.1"/>
    <property type="molecule type" value="Genomic_DNA"/>
</dbReference>
<dbReference type="AlphaFoldDB" id="A0AAW4KSJ6"/>
<name>A0AAW4KSJ6_VIBCL</name>
<evidence type="ECO:0000313" key="2">
    <source>
        <dbReference type="EMBL" id="MBS7675472.1"/>
    </source>
</evidence>
<evidence type="ECO:0000313" key="3">
    <source>
        <dbReference type="Proteomes" id="UP001196338"/>
    </source>
</evidence>
<dbReference type="Proteomes" id="UP001196338">
    <property type="component" value="Unassembled WGS sequence"/>
</dbReference>
<dbReference type="RefSeq" id="WP_213421323.1">
    <property type="nucleotide sequence ID" value="NZ_JAHBND010000817.1"/>
</dbReference>
<reference evidence="2" key="2">
    <citation type="submission" date="2023-08" db="EMBL/GenBank/DDBJ databases">
        <title>Vibrio cholerae Outbreaks in Tanzania Exemplify Founder Flush: Simultaneous Increases in Population Size and Genetic Diversity.</title>
        <authorList>
            <person name="Debes A.K."/>
            <person name="Mohammed A."/>
            <person name="Maseke I."/>
            <person name="Almeida M."/>
            <person name="Li S."/>
            <person name="Matimba H."/>
            <person name="Joachim A."/>
            <person name="Mizinduko M."/>
            <person name="Nyanga S."/>
            <person name="Kelly M."/>
            <person name="Kachwamba Y."/>
            <person name="Schaffer A.M."/>
            <person name="Nyanga A.S."/>
            <person name="Mghamba J."/>
            <person name="Mosha F.S."/>
            <person name="Sack D.A."/>
            <person name="Stine O.C."/>
        </authorList>
    </citation>
    <scope>NUCLEOTIDE SEQUENCE</scope>
    <source>
        <strain evidence="2">TDS0091212</strain>
    </source>
</reference>